<feature type="transmembrane region" description="Helical" evidence="7">
    <location>
        <begin position="12"/>
        <end position="31"/>
    </location>
</feature>
<protein>
    <submittedName>
        <fullName evidence="8">SC5AB-like protein</fullName>
    </submittedName>
</protein>
<proteinExistence type="inferred from homology"/>
<evidence type="ECO:0000256" key="4">
    <source>
        <dbReference type="ARBA" id="ARBA00022989"/>
    </source>
</evidence>
<feature type="transmembrane region" description="Helical" evidence="7">
    <location>
        <begin position="347"/>
        <end position="367"/>
    </location>
</feature>
<evidence type="ECO:0000256" key="6">
    <source>
        <dbReference type="RuleBase" id="RU362091"/>
    </source>
</evidence>
<feature type="transmembrane region" description="Helical" evidence="7">
    <location>
        <begin position="302"/>
        <end position="327"/>
    </location>
</feature>
<evidence type="ECO:0000313" key="8">
    <source>
        <dbReference type="EMBL" id="WAR02058.1"/>
    </source>
</evidence>
<keyword evidence="4 7" id="KW-1133">Transmembrane helix</keyword>
<dbReference type="Proteomes" id="UP001164746">
    <property type="component" value="Chromosome 4"/>
</dbReference>
<feature type="transmembrane region" description="Helical" evidence="7">
    <location>
        <begin position="396"/>
        <end position="417"/>
    </location>
</feature>
<dbReference type="Pfam" id="PF00474">
    <property type="entry name" value="SSF"/>
    <property type="match status" value="2"/>
</dbReference>
<feature type="transmembrane region" description="Helical" evidence="7">
    <location>
        <begin position="153"/>
        <end position="170"/>
    </location>
</feature>
<keyword evidence="9" id="KW-1185">Reference proteome</keyword>
<evidence type="ECO:0000313" key="9">
    <source>
        <dbReference type="Proteomes" id="UP001164746"/>
    </source>
</evidence>
<dbReference type="PANTHER" id="PTHR11819">
    <property type="entry name" value="SOLUTE CARRIER FAMILY 5"/>
    <property type="match status" value="1"/>
</dbReference>
<name>A0ABY7DWF7_MYAAR</name>
<organism evidence="8 9">
    <name type="scientific">Mya arenaria</name>
    <name type="common">Soft-shell clam</name>
    <dbReference type="NCBI Taxonomy" id="6604"/>
    <lineage>
        <taxon>Eukaryota</taxon>
        <taxon>Metazoa</taxon>
        <taxon>Spiralia</taxon>
        <taxon>Lophotrochozoa</taxon>
        <taxon>Mollusca</taxon>
        <taxon>Bivalvia</taxon>
        <taxon>Autobranchia</taxon>
        <taxon>Heteroconchia</taxon>
        <taxon>Euheterodonta</taxon>
        <taxon>Imparidentia</taxon>
        <taxon>Neoheterodontei</taxon>
        <taxon>Myida</taxon>
        <taxon>Myoidea</taxon>
        <taxon>Myidae</taxon>
        <taxon>Mya</taxon>
    </lineage>
</organism>
<keyword evidence="5 7" id="KW-0472">Membrane</keyword>
<dbReference type="InterPro" id="IPR038377">
    <property type="entry name" value="Na/Glc_symporter_sf"/>
</dbReference>
<sequence>MQSKRISHWGDILVLAAYFCAVLLVGVWSLCRKHRGTVRSYFLAGRSMSWIPVGASLFSSNIGSEHFIGLAGTGAASGLAIVMYEWLVSIFAGALFIQLSMGWNMYLSIAVLLVVTGLFTILASLRNANNTCGMPRDDAFHVLRDAVTSDTPWLGTIPHILFGCMWYFCFQRSLAARSLPHAKAGSLVSGYLKILPMFIMIMPGMISRILYPDEIGCVLPEECERHCGNPVGCSNIAYPKLVLELLPAGLRGLLVAVMLSAIMSSMTSIFNSASTLFAMDLWPRIRHGASQRELLIVGSGQLFMYIQAVQGYLGTPLGPIFIFAIFWHKMSEKVGFKYIFIGTFDLTQSFITQAAFWSLVIGHVCGVTRMVMDFSMEAPGCGEPETRPAILYKVHFTYFGVISFTITSICIVVISFFTEPSDKINIHCIVCNSFFTDKISGLTWWTRNYIQHEEEHKPSLSKEIYQIKGMFGHKKVLLPRILSSFKSMTY</sequence>
<evidence type="ECO:0000256" key="3">
    <source>
        <dbReference type="ARBA" id="ARBA00022692"/>
    </source>
</evidence>
<feature type="transmembrane region" description="Helical" evidence="7">
    <location>
        <begin position="75"/>
        <end position="97"/>
    </location>
</feature>
<accession>A0ABY7DWF7</accession>
<feature type="transmembrane region" description="Helical" evidence="7">
    <location>
        <begin position="43"/>
        <end position="63"/>
    </location>
</feature>
<dbReference type="EMBL" id="CP111015">
    <property type="protein sequence ID" value="WAR02058.1"/>
    <property type="molecule type" value="Genomic_DNA"/>
</dbReference>
<comment type="subcellular location">
    <subcellularLocation>
        <location evidence="1">Membrane</location>
        <topology evidence="1">Multi-pass membrane protein</topology>
    </subcellularLocation>
</comment>
<gene>
    <name evidence="8" type="ORF">MAR_008616</name>
</gene>
<dbReference type="PANTHER" id="PTHR11819:SF196">
    <property type="entry name" value="SODIUM_GLUCOSE COTRANSPORTER 4"/>
    <property type="match status" value="1"/>
</dbReference>
<evidence type="ECO:0000256" key="1">
    <source>
        <dbReference type="ARBA" id="ARBA00004141"/>
    </source>
</evidence>
<dbReference type="Gene3D" id="1.20.1730.10">
    <property type="entry name" value="Sodium/glucose cotransporter"/>
    <property type="match status" value="2"/>
</dbReference>
<reference evidence="8" key="1">
    <citation type="submission" date="2022-11" db="EMBL/GenBank/DDBJ databases">
        <title>Centuries of genome instability and evolution in soft-shell clam transmissible cancer (bioRxiv).</title>
        <authorList>
            <person name="Hart S.F.M."/>
            <person name="Yonemitsu M.A."/>
            <person name="Giersch R.M."/>
            <person name="Beal B.F."/>
            <person name="Arriagada G."/>
            <person name="Davis B.W."/>
            <person name="Ostrander E.A."/>
            <person name="Goff S.P."/>
            <person name="Metzger M.J."/>
        </authorList>
    </citation>
    <scope>NUCLEOTIDE SEQUENCE</scope>
    <source>
        <strain evidence="8">MELC-2E11</strain>
        <tissue evidence="8">Siphon/mantle</tissue>
    </source>
</reference>
<feature type="transmembrane region" description="Helical" evidence="7">
    <location>
        <begin position="104"/>
        <end position="125"/>
    </location>
</feature>
<keyword evidence="3 7" id="KW-0812">Transmembrane</keyword>
<evidence type="ECO:0000256" key="7">
    <source>
        <dbReference type="SAM" id="Phobius"/>
    </source>
</evidence>
<comment type="similarity">
    <text evidence="2 6">Belongs to the sodium:solute symporter (SSF) (TC 2.A.21) family.</text>
</comment>
<feature type="transmembrane region" description="Helical" evidence="7">
    <location>
        <begin position="253"/>
        <end position="282"/>
    </location>
</feature>
<dbReference type="InterPro" id="IPR001734">
    <property type="entry name" value="Na/solute_symporter"/>
</dbReference>
<evidence type="ECO:0000256" key="5">
    <source>
        <dbReference type="ARBA" id="ARBA00023136"/>
    </source>
</evidence>
<evidence type="ECO:0000256" key="2">
    <source>
        <dbReference type="ARBA" id="ARBA00006434"/>
    </source>
</evidence>
<dbReference type="PROSITE" id="PS50283">
    <property type="entry name" value="NA_SOLUT_SYMP_3"/>
    <property type="match status" value="2"/>
</dbReference>